<feature type="transmembrane region" description="Helical" evidence="6">
    <location>
        <begin position="202"/>
        <end position="219"/>
    </location>
</feature>
<dbReference type="GO" id="GO:0016020">
    <property type="term" value="C:membrane"/>
    <property type="evidence" value="ECO:0007669"/>
    <property type="project" value="UniProtKB-SubCell"/>
</dbReference>
<sequence>MEILSVEFFTALMSIIFIDLVLAGDNALLIGLVAKNLPRHQQKAIIFWGTGGAIAIRIALTLVAVQLLQYDGLLLVGGILLMYISYKLLLTEEEVDVQPKKKSFLGAIGTILLADLLMGMDNIIAVAGAAQGNMLLVAIGLIISIPIVVWGSTMVTRLMERFPIIIVLGAAVLALTAAKMIVKDAYVDQFFQTQADIFKFEAIVVTVIITIGLIVKNFIHRKKQTEVASK</sequence>
<evidence type="ECO:0000313" key="7">
    <source>
        <dbReference type="EMBL" id="SOC02299.1"/>
    </source>
</evidence>
<feature type="transmembrane region" description="Helical" evidence="6">
    <location>
        <begin position="45"/>
        <end position="67"/>
    </location>
</feature>
<evidence type="ECO:0000256" key="5">
    <source>
        <dbReference type="ARBA" id="ARBA00023136"/>
    </source>
</evidence>
<organism evidence="7 8">
    <name type="scientific">Ureibacillus xyleni</name>
    <dbReference type="NCBI Taxonomy" id="614648"/>
    <lineage>
        <taxon>Bacteria</taxon>
        <taxon>Bacillati</taxon>
        <taxon>Bacillota</taxon>
        <taxon>Bacilli</taxon>
        <taxon>Bacillales</taxon>
        <taxon>Caryophanaceae</taxon>
        <taxon>Ureibacillus</taxon>
    </lineage>
</organism>
<feature type="transmembrane region" description="Helical" evidence="6">
    <location>
        <begin position="103"/>
        <end position="128"/>
    </location>
</feature>
<reference evidence="8" key="1">
    <citation type="submission" date="2017-08" db="EMBL/GenBank/DDBJ databases">
        <authorList>
            <person name="Varghese N."/>
            <person name="Submissions S."/>
        </authorList>
    </citation>
    <scope>NUCLEOTIDE SEQUENCE [LARGE SCALE GENOMIC DNA]</scope>
    <source>
        <strain evidence="8">JC22</strain>
    </source>
</reference>
<comment type="subcellular location">
    <subcellularLocation>
        <location evidence="1">Membrane</location>
        <topology evidence="1">Multi-pass membrane protein</topology>
    </subcellularLocation>
</comment>
<dbReference type="InterPro" id="IPR022301">
    <property type="entry name" value="Integral_membrane_YjbE"/>
</dbReference>
<gene>
    <name evidence="7" type="ORF">SAMN05880501_1038</name>
</gene>
<evidence type="ECO:0000256" key="3">
    <source>
        <dbReference type="ARBA" id="ARBA00022692"/>
    </source>
</evidence>
<keyword evidence="5 6" id="KW-0472">Membrane</keyword>
<dbReference type="AlphaFoldDB" id="A0A285S508"/>
<dbReference type="PANTHER" id="PTHR30238">
    <property type="entry name" value="MEMBRANE BOUND PREDICTED REDOX MODULATOR"/>
    <property type="match status" value="1"/>
</dbReference>
<feature type="transmembrane region" description="Helical" evidence="6">
    <location>
        <begin position="73"/>
        <end position="91"/>
    </location>
</feature>
<dbReference type="PANTHER" id="PTHR30238:SF4">
    <property type="entry name" value="SLL1022 PROTEIN"/>
    <property type="match status" value="1"/>
</dbReference>
<evidence type="ECO:0000256" key="2">
    <source>
        <dbReference type="ARBA" id="ARBA00007511"/>
    </source>
</evidence>
<evidence type="ECO:0000256" key="6">
    <source>
        <dbReference type="SAM" id="Phobius"/>
    </source>
</evidence>
<dbReference type="InterPro" id="IPR005496">
    <property type="entry name" value="Integral_membrane_TerC"/>
</dbReference>
<protein>
    <submittedName>
        <fullName evidence="7">YjbE family integral membrane protein</fullName>
    </submittedName>
</protein>
<dbReference type="OrthoDB" id="5295733at2"/>
<keyword evidence="3 6" id="KW-0812">Transmembrane</keyword>
<accession>A0A285S508</accession>
<dbReference type="Proteomes" id="UP000219636">
    <property type="component" value="Unassembled WGS sequence"/>
</dbReference>
<evidence type="ECO:0000313" key="8">
    <source>
        <dbReference type="Proteomes" id="UP000219636"/>
    </source>
</evidence>
<evidence type="ECO:0000256" key="4">
    <source>
        <dbReference type="ARBA" id="ARBA00022989"/>
    </source>
</evidence>
<feature type="transmembrane region" description="Helical" evidence="6">
    <location>
        <begin position="134"/>
        <end position="155"/>
    </location>
</feature>
<dbReference type="EMBL" id="OBMQ01000003">
    <property type="protein sequence ID" value="SOC02299.1"/>
    <property type="molecule type" value="Genomic_DNA"/>
</dbReference>
<proteinExistence type="inferred from homology"/>
<keyword evidence="4 6" id="KW-1133">Transmembrane helix</keyword>
<dbReference type="NCBIfam" id="TIGR03717">
    <property type="entry name" value="R_switched_YjbE"/>
    <property type="match status" value="1"/>
</dbReference>
<feature type="transmembrane region" description="Helical" evidence="6">
    <location>
        <begin position="12"/>
        <end position="33"/>
    </location>
</feature>
<comment type="similarity">
    <text evidence="2">Belongs to the TerC family.</text>
</comment>
<keyword evidence="8" id="KW-1185">Reference proteome</keyword>
<feature type="transmembrane region" description="Helical" evidence="6">
    <location>
        <begin position="162"/>
        <end position="182"/>
    </location>
</feature>
<dbReference type="Pfam" id="PF03741">
    <property type="entry name" value="TerC"/>
    <property type="match status" value="1"/>
</dbReference>
<dbReference type="RefSeq" id="WP_097072703.1">
    <property type="nucleotide sequence ID" value="NZ_OBMQ01000003.1"/>
</dbReference>
<name>A0A285S508_9BACL</name>
<evidence type="ECO:0000256" key="1">
    <source>
        <dbReference type="ARBA" id="ARBA00004141"/>
    </source>
</evidence>